<organism evidence="6 7">
    <name type="scientific">Hyphomicrobium denitrificans (strain ATCC 51888 / DSM 1869 / NCIMB 11706 / TK 0415)</name>
    <dbReference type="NCBI Taxonomy" id="582899"/>
    <lineage>
        <taxon>Bacteria</taxon>
        <taxon>Pseudomonadati</taxon>
        <taxon>Pseudomonadota</taxon>
        <taxon>Alphaproteobacteria</taxon>
        <taxon>Hyphomicrobiales</taxon>
        <taxon>Hyphomicrobiaceae</taxon>
        <taxon>Hyphomicrobium</taxon>
    </lineage>
</organism>
<dbReference type="InterPro" id="IPR051914">
    <property type="entry name" value="FAD-linked_OxidoTrans_Type4"/>
</dbReference>
<dbReference type="GO" id="GO:0004458">
    <property type="term" value="F:D-lactate dehydrogenase (cytochrome) activity"/>
    <property type="evidence" value="ECO:0007669"/>
    <property type="project" value="UniProtKB-EC"/>
</dbReference>
<proteinExistence type="predicted"/>
<protein>
    <submittedName>
        <fullName evidence="6">D-lactate dehydrogenase (Cytochrome)</fullName>
        <ecNumber evidence="6">1.1.2.4</ecNumber>
    </submittedName>
</protein>
<feature type="domain" description="FAD-binding PCMH-type" evidence="5">
    <location>
        <begin position="51"/>
        <end position="229"/>
    </location>
</feature>
<comment type="cofactor">
    <cofactor evidence="1">
        <name>FAD</name>
        <dbReference type="ChEBI" id="CHEBI:57692"/>
    </cofactor>
</comment>
<sequence length="490" mass="52120">MPHIELPEPDAGVIRRRPILIEDLKARVGADLLILDEDGRRAYETDAFTAYRNVPMLVVLPRTTEDVSKILKFCHENDVKVIPRGAGTSLCGGALPTEDAIVLCVSKMNRVIEVDYVNRFARVEAGITNLEITSRVAPKGFFYAPDPSSQLACTIAGNLAMNSGGAHCLKYGVTTHNVLGVKMVLIDGTIVDIGGTSLERNGYDLLSLMIGSEGQLGVVTEATVKILPSAEGARPLMIGFRSPEAAGSCVAAIIAAGIIPVAIEYMDRAAIEVCEAFAGAGYPLDVEALLIVEVEGSENEIGILLARIAEIAAAHDPKTVVMSSGPEQSARIWAGRKAAFGAIGRISDYLCMDGTIPLAQLPHALTRISQICAEHDLKVANIFHAGDGNLHPLILYDANDDSQADRAEAAGEAILKLCVELGGCLTGEHGVGIEKRELMASQFSATDLAVQMRIKTVFDPTWRLNPAKVFPLAATETMRSGRAASTPEAA</sequence>
<keyword evidence="3" id="KW-0274">FAD</keyword>
<dbReference type="InterPro" id="IPR036318">
    <property type="entry name" value="FAD-bd_PCMH-like_sf"/>
</dbReference>
<dbReference type="InterPro" id="IPR016171">
    <property type="entry name" value="Vanillyl_alc_oxidase_C-sub2"/>
</dbReference>
<dbReference type="SUPFAM" id="SSF56176">
    <property type="entry name" value="FAD-binding/transporter-associated domain-like"/>
    <property type="match status" value="1"/>
</dbReference>
<dbReference type="InterPro" id="IPR006094">
    <property type="entry name" value="Oxid_FAD_bind_N"/>
</dbReference>
<name>D8JT59_HYPDA</name>
<dbReference type="RefSeq" id="WP_013216536.1">
    <property type="nucleotide sequence ID" value="NC_014313.1"/>
</dbReference>
<dbReference type="STRING" id="582899.Hden_2581"/>
<dbReference type="InterPro" id="IPR004113">
    <property type="entry name" value="FAD-bd_oxidored_4_C"/>
</dbReference>
<dbReference type="eggNOG" id="COG0277">
    <property type="taxonomic scope" value="Bacteria"/>
</dbReference>
<dbReference type="Gene3D" id="3.30.70.2740">
    <property type="match status" value="1"/>
</dbReference>
<dbReference type="InterPro" id="IPR016166">
    <property type="entry name" value="FAD-bd_PCMH"/>
</dbReference>
<dbReference type="Pfam" id="PF01565">
    <property type="entry name" value="FAD_binding_4"/>
    <property type="match status" value="1"/>
</dbReference>
<dbReference type="Gene3D" id="1.10.45.10">
    <property type="entry name" value="Vanillyl-alcohol Oxidase, Chain A, domain 4"/>
    <property type="match status" value="1"/>
</dbReference>
<dbReference type="EMBL" id="CP002083">
    <property type="protein sequence ID" value="ADJ24377.1"/>
    <property type="molecule type" value="Genomic_DNA"/>
</dbReference>
<evidence type="ECO:0000256" key="4">
    <source>
        <dbReference type="ARBA" id="ARBA00023002"/>
    </source>
</evidence>
<evidence type="ECO:0000256" key="1">
    <source>
        <dbReference type="ARBA" id="ARBA00001974"/>
    </source>
</evidence>
<dbReference type="OrthoDB" id="9809290at2"/>
<dbReference type="SUPFAM" id="SSF55103">
    <property type="entry name" value="FAD-linked oxidases, C-terminal domain"/>
    <property type="match status" value="1"/>
</dbReference>
<dbReference type="EC" id="1.1.2.4" evidence="6"/>
<dbReference type="PANTHER" id="PTHR42934">
    <property type="entry name" value="GLYCOLATE OXIDASE SUBUNIT GLCD"/>
    <property type="match status" value="1"/>
</dbReference>
<dbReference type="InterPro" id="IPR016164">
    <property type="entry name" value="FAD-linked_Oxase-like_C"/>
</dbReference>
<dbReference type="AlphaFoldDB" id="D8JT59"/>
<reference evidence="7" key="1">
    <citation type="journal article" date="2011" name="J. Bacteriol.">
        <title>Genome sequences of eight morphologically diverse alphaproteobacteria.</title>
        <authorList>
            <consortium name="US DOE Joint Genome Institute"/>
            <person name="Brown P.J."/>
            <person name="Kysela D.T."/>
            <person name="Buechlein A."/>
            <person name="Hemmerich C."/>
            <person name="Brun Y.V."/>
        </authorList>
    </citation>
    <scope>NUCLEOTIDE SEQUENCE [LARGE SCALE GENOMIC DNA]</scope>
    <source>
        <strain evidence="7">ATCC 51888 / DSM 1869 / NCIB 11706 / TK 0415</strain>
    </source>
</reference>
<dbReference type="HOGENOM" id="CLU_017779_9_2_5"/>
<keyword evidence="4 6" id="KW-0560">Oxidoreductase</keyword>
<dbReference type="GO" id="GO:0071949">
    <property type="term" value="F:FAD binding"/>
    <property type="evidence" value="ECO:0007669"/>
    <property type="project" value="InterPro"/>
</dbReference>
<keyword evidence="7" id="KW-1185">Reference proteome</keyword>
<evidence type="ECO:0000256" key="2">
    <source>
        <dbReference type="ARBA" id="ARBA00022630"/>
    </source>
</evidence>
<dbReference type="KEGG" id="hdn:Hden_2581"/>
<evidence type="ECO:0000259" key="5">
    <source>
        <dbReference type="PROSITE" id="PS51387"/>
    </source>
</evidence>
<keyword evidence="2" id="KW-0285">Flavoprotein</keyword>
<dbReference type="PROSITE" id="PS51387">
    <property type="entry name" value="FAD_PCMH"/>
    <property type="match status" value="1"/>
</dbReference>
<dbReference type="Pfam" id="PF02913">
    <property type="entry name" value="FAD-oxidase_C"/>
    <property type="match status" value="1"/>
</dbReference>
<dbReference type="Proteomes" id="UP000002033">
    <property type="component" value="Chromosome"/>
</dbReference>
<accession>D8JT59</accession>
<gene>
    <name evidence="6" type="ordered locus">Hden_2581</name>
</gene>
<dbReference type="InterPro" id="IPR016169">
    <property type="entry name" value="FAD-bd_PCMH_sub2"/>
</dbReference>
<evidence type="ECO:0000313" key="7">
    <source>
        <dbReference type="Proteomes" id="UP000002033"/>
    </source>
</evidence>
<dbReference type="PANTHER" id="PTHR42934:SF1">
    <property type="entry name" value="GLYCOLATE OXIDASE SUBUNIT GLCD"/>
    <property type="match status" value="1"/>
</dbReference>
<dbReference type="Gene3D" id="3.30.465.10">
    <property type="match status" value="1"/>
</dbReference>
<evidence type="ECO:0000313" key="6">
    <source>
        <dbReference type="EMBL" id="ADJ24377.1"/>
    </source>
</evidence>
<evidence type="ECO:0000256" key="3">
    <source>
        <dbReference type="ARBA" id="ARBA00022827"/>
    </source>
</evidence>